<dbReference type="EMBL" id="QXTE01000120">
    <property type="protein sequence ID" value="TFK05122.1"/>
    <property type="molecule type" value="Genomic_DNA"/>
</dbReference>
<evidence type="ECO:0000313" key="2">
    <source>
        <dbReference type="Proteomes" id="UP000297703"/>
    </source>
</evidence>
<protein>
    <submittedName>
        <fullName evidence="1">Uncharacterized protein</fullName>
    </submittedName>
</protein>
<comment type="caution">
    <text evidence="1">The sequence shown here is derived from an EMBL/GenBank/DDBJ whole genome shotgun (WGS) entry which is preliminary data.</text>
</comment>
<dbReference type="Proteomes" id="UP000297703">
    <property type="component" value="Unassembled WGS sequence"/>
</dbReference>
<accession>A0A4D9EBU8</accession>
<keyword evidence="2" id="KW-1185">Reference proteome</keyword>
<dbReference type="AlphaFoldDB" id="A0A4D9EBU8"/>
<proteinExistence type="predicted"/>
<name>A0A4D9EBU8_9SAUR</name>
<sequence length="138" mass="15092">MLAPGALPRPAVANPIRQSCWHHAQRSSFRKVLQHAWSLRSHMLKVTPGAYAPFRCSVEWVTYFLWCILRKSVLGAAFANPDVDAVRLIPCRPVEINAGPVGQGKRAAAGTCRDFLFITAVPPEPHLLSPVVDALAVS</sequence>
<reference evidence="1 2" key="2">
    <citation type="submission" date="2019-04" db="EMBL/GenBank/DDBJ databases">
        <title>The genome sequence of big-headed turtle.</title>
        <authorList>
            <person name="Gong S."/>
        </authorList>
    </citation>
    <scope>NUCLEOTIDE SEQUENCE [LARGE SCALE GENOMIC DNA]</scope>
    <source>
        <strain evidence="1">DO16091913</strain>
        <tissue evidence="1">Muscle</tissue>
    </source>
</reference>
<reference evidence="1 2" key="1">
    <citation type="submission" date="2019-04" db="EMBL/GenBank/DDBJ databases">
        <title>Draft genome of the big-headed turtle Platysternon megacephalum.</title>
        <authorList>
            <person name="Gong S."/>
        </authorList>
    </citation>
    <scope>NUCLEOTIDE SEQUENCE [LARGE SCALE GENOMIC DNA]</scope>
    <source>
        <strain evidence="1">DO16091913</strain>
        <tissue evidence="1">Muscle</tissue>
    </source>
</reference>
<organism evidence="1 2">
    <name type="scientific">Platysternon megacephalum</name>
    <name type="common">big-headed turtle</name>
    <dbReference type="NCBI Taxonomy" id="55544"/>
    <lineage>
        <taxon>Eukaryota</taxon>
        <taxon>Metazoa</taxon>
        <taxon>Chordata</taxon>
        <taxon>Craniata</taxon>
        <taxon>Vertebrata</taxon>
        <taxon>Euteleostomi</taxon>
        <taxon>Archelosauria</taxon>
        <taxon>Testudinata</taxon>
        <taxon>Testudines</taxon>
        <taxon>Cryptodira</taxon>
        <taxon>Durocryptodira</taxon>
        <taxon>Testudinoidea</taxon>
        <taxon>Platysternidae</taxon>
        <taxon>Platysternon</taxon>
    </lineage>
</organism>
<evidence type="ECO:0000313" key="1">
    <source>
        <dbReference type="EMBL" id="TFK05122.1"/>
    </source>
</evidence>
<gene>
    <name evidence="1" type="ORF">DR999_PMT12271</name>
</gene>